<evidence type="ECO:0000313" key="2">
    <source>
        <dbReference type="Proteomes" id="UP001064048"/>
    </source>
</evidence>
<accession>A0ACC0K567</accession>
<name>A0ACC0K567_CHOFU</name>
<evidence type="ECO:0000313" key="1">
    <source>
        <dbReference type="EMBL" id="KAI8431562.1"/>
    </source>
</evidence>
<proteinExistence type="predicted"/>
<organism evidence="1 2">
    <name type="scientific">Choristoneura fumiferana</name>
    <name type="common">Spruce budworm moth</name>
    <name type="synonym">Archips fumiferana</name>
    <dbReference type="NCBI Taxonomy" id="7141"/>
    <lineage>
        <taxon>Eukaryota</taxon>
        <taxon>Metazoa</taxon>
        <taxon>Ecdysozoa</taxon>
        <taxon>Arthropoda</taxon>
        <taxon>Hexapoda</taxon>
        <taxon>Insecta</taxon>
        <taxon>Pterygota</taxon>
        <taxon>Neoptera</taxon>
        <taxon>Endopterygota</taxon>
        <taxon>Lepidoptera</taxon>
        <taxon>Glossata</taxon>
        <taxon>Ditrysia</taxon>
        <taxon>Tortricoidea</taxon>
        <taxon>Tortricidae</taxon>
        <taxon>Tortricinae</taxon>
        <taxon>Choristoneura</taxon>
    </lineage>
</organism>
<comment type="caution">
    <text evidence="1">The sequence shown here is derived from an EMBL/GenBank/DDBJ whole genome shotgun (WGS) entry which is preliminary data.</text>
</comment>
<dbReference type="Proteomes" id="UP001064048">
    <property type="component" value="Chromosome 30"/>
</dbReference>
<keyword evidence="2" id="KW-1185">Reference proteome</keyword>
<dbReference type="EMBL" id="CM046130">
    <property type="protein sequence ID" value="KAI8431562.1"/>
    <property type="molecule type" value="Genomic_DNA"/>
</dbReference>
<protein>
    <submittedName>
        <fullName evidence="1">Uncharacterized protein</fullName>
    </submittedName>
</protein>
<gene>
    <name evidence="1" type="ORF">MSG28_016052</name>
</gene>
<sequence length="1378" mass="155473">MHEEDKAIVETEVTIAYKCHVCGECFEQPALLQHFEKCSPGAKKVTLYCVCGFIFPNKHDVYHYEMHRHFEKYNVDDIVHEYDKDVAEVMSNGENEEENKLCNTKEVLRTVDELFVESPVKEQSMSVNKTEDMEQLQTGTVLGEVESKIDSEEEQIKNKLVSEVTETEKKSSDDNNKAPKVTSEATAEINCLTEKLKDQRSDLNYEPQDVISEVSHIQNERDYNKNNLMEDEIIEYNTSKMEESVNSEKCHIEINEEPKNESCNACDEKDSGMVLLEPIEPAEETVNTGNRKEVSKHDLSKSSVPITDLISNDLKKVDQTKNNTKNASLESYCITEDTNITPKSNSELFPELELEVVCEKNDTSNENDHDIANNVEDDKMYNNTLTIAEQEINGDADTAIQAESSALHGGGPCRVDDNMPNSSTSEKVARKSKKRFKKRKKGRNVNDTENATVKLRMEAYNVDSYYAADKVDKAVENFNETFVKTERNKPNMSMVDTKDTQKAFRCSSISNGDANEKVVQSLGKETIDNAEMSKNDDDIAKSNQVHADCDNTDSHRENNKIREQIFVKNSVEAGKESNNKEKYLSAVEYVHKIVSESERNEIIMNMVNVQDTEKSFTCPSASNKNASGKVVESLENKPIEYKEAITEITPAVGKKPDLLNISETCIKVDNKSDLANNDNNLVFETSTRNVTIEDNVAKTNPVHIQCDIIDLNNENDKPIAQSSALLIAAQNINKWDTDENIVLTDEDINDRAAETDRDDKIIIINALLQDSEKSITCSSASNEDANRIVTKSLENKTIENEKTSNAEMKITIKPSTEEKLNLIDISEPHAKTDNKMNHANNETDLLTEDTILEDNKNNIGEPSSRKKCEGDKTAMIIKDELENSMINSINKTFVTTINDQHLENTIVSARNKKNKGSWVDRENDKSEEPISIKMSIDAHNINNTVEIEQIVVEAPIIIENRKENTILDVLEETNYASVEQKENQTLNGMTHDEDVKTTTVTLTSVSLCNERESINIEVVTSLEAKRNKNEDKSENEAKQTGTSKLTTTIKNKNYKRDKENDPELLEFESNKKVTNEGDLKVEQNVQENTENKATESTVVYYEITEQMLIVETHIIETTEPEEKVSKRSVSCIKDKIEPNIESGRNYIDKTTTNNLDAETSVGNSSTVNAEYNLKQEVTESKDTEVNDHQKSPNRSTENINETVDDFSQLKGNREEPNVTNVQTNMKEISKKDDLNKENDLVNTDNKTNTNHLTSNVTAHTDEKCQQSLTKHALETEKVVESPNKAKEVTELENNTINNDETSEESKNAEKSTNTAEEDTIEFVHEKDAKITNKICNNKNQEVSDVNSIGGETVDNKIAIIKEIKRDVNNEESVNKVHG</sequence>
<reference evidence="1 2" key="1">
    <citation type="journal article" date="2022" name="Genome Biol. Evol.">
        <title>The Spruce Budworm Genome: Reconstructing the Evolutionary History of Antifreeze Proteins.</title>
        <authorList>
            <person name="Beliveau C."/>
            <person name="Gagne P."/>
            <person name="Picq S."/>
            <person name="Vernygora O."/>
            <person name="Keeling C.I."/>
            <person name="Pinkney K."/>
            <person name="Doucet D."/>
            <person name="Wen F."/>
            <person name="Johnston J.S."/>
            <person name="Maaroufi H."/>
            <person name="Boyle B."/>
            <person name="Laroche J."/>
            <person name="Dewar K."/>
            <person name="Juretic N."/>
            <person name="Blackburn G."/>
            <person name="Nisole A."/>
            <person name="Brunet B."/>
            <person name="Brandao M."/>
            <person name="Lumley L."/>
            <person name="Duan J."/>
            <person name="Quan G."/>
            <person name="Lucarotti C.J."/>
            <person name="Roe A.D."/>
            <person name="Sperling F.A.H."/>
            <person name="Levesque R.C."/>
            <person name="Cusson M."/>
        </authorList>
    </citation>
    <scope>NUCLEOTIDE SEQUENCE [LARGE SCALE GENOMIC DNA]</scope>
    <source>
        <strain evidence="1">Glfc:IPQL:Cfum</strain>
    </source>
</reference>